<evidence type="ECO:0000256" key="4">
    <source>
        <dbReference type="ARBA" id="ARBA00022729"/>
    </source>
</evidence>
<comment type="function">
    <text evidence="5">Effector that suppresses plant defense responses during pathogen infection.</text>
</comment>
<dbReference type="EMBL" id="QXGD01000335">
    <property type="protein sequence ID" value="KAE9242911.1"/>
    <property type="molecule type" value="Genomic_DNA"/>
</dbReference>
<evidence type="ECO:0000313" key="17">
    <source>
        <dbReference type="Proteomes" id="UP000437068"/>
    </source>
</evidence>
<dbReference type="Proteomes" id="UP000429523">
    <property type="component" value="Unassembled WGS sequence"/>
</dbReference>
<dbReference type="Pfam" id="PF16810">
    <property type="entry name" value="RXLR"/>
    <property type="match status" value="1"/>
</dbReference>
<dbReference type="EMBL" id="QXGA01000256">
    <property type="protein sequence ID" value="KAE9149108.1"/>
    <property type="molecule type" value="Genomic_DNA"/>
</dbReference>
<evidence type="ECO:0000313" key="6">
    <source>
        <dbReference type="EMBL" id="KAE8942574.1"/>
    </source>
</evidence>
<dbReference type="Proteomes" id="UP000488956">
    <property type="component" value="Unassembled WGS sequence"/>
</dbReference>
<reference evidence="15 16" key="1">
    <citation type="submission" date="2018-08" db="EMBL/GenBank/DDBJ databases">
        <title>Genomic investigation of the strawberry pathogen Phytophthora fragariae indicates pathogenicity is determined by transcriptional variation in three key races.</title>
        <authorList>
            <person name="Adams T.M."/>
            <person name="Armitage A.D."/>
            <person name="Sobczyk M.K."/>
            <person name="Bates H.J."/>
            <person name="Dunwell J.M."/>
            <person name="Nellist C.F."/>
            <person name="Harrison R.J."/>
        </authorList>
    </citation>
    <scope>NUCLEOTIDE SEQUENCE [LARGE SCALE GENOMIC DNA]</scope>
    <source>
        <strain evidence="14 17">A4</strain>
        <strain evidence="13 18">BC-1</strain>
        <strain evidence="12 22">BC-23</strain>
        <strain evidence="11 16">NOV-27</strain>
        <strain evidence="10 19">NOV-5</strain>
        <strain evidence="9 20">NOV-71</strain>
        <strain evidence="6 15">NOV-9</strain>
        <strain evidence="8 23">ONT-3</strain>
        <strain evidence="7 21">SCRP245</strain>
    </source>
</reference>
<comment type="domain">
    <text evidence="5">The RxLR-dEER motif acts to carry the protein into the host cell cytoplasm through binding to cell surface phosphatidylinositol-3-phosphate.</text>
</comment>
<comment type="caution">
    <text evidence="6">The sequence shown here is derived from an EMBL/GenBank/DDBJ whole genome shotgun (WGS) entry which is preliminary data.</text>
</comment>
<dbReference type="Proteomes" id="UP000440732">
    <property type="component" value="Unassembled WGS sequence"/>
</dbReference>
<dbReference type="Proteomes" id="UP000433483">
    <property type="component" value="Unassembled WGS sequence"/>
</dbReference>
<organism evidence="6 15">
    <name type="scientific">Phytophthora fragariae</name>
    <dbReference type="NCBI Taxonomy" id="53985"/>
    <lineage>
        <taxon>Eukaryota</taxon>
        <taxon>Sar</taxon>
        <taxon>Stramenopiles</taxon>
        <taxon>Oomycota</taxon>
        <taxon>Peronosporomycetes</taxon>
        <taxon>Peronosporales</taxon>
        <taxon>Peronosporaceae</taxon>
        <taxon>Phytophthora</taxon>
    </lineage>
</organism>
<dbReference type="EMBL" id="QXFZ01000310">
    <property type="protein sequence ID" value="KAE9121806.1"/>
    <property type="molecule type" value="Genomic_DNA"/>
</dbReference>
<evidence type="ECO:0000313" key="20">
    <source>
        <dbReference type="Proteomes" id="UP000441208"/>
    </source>
</evidence>
<evidence type="ECO:0000256" key="5">
    <source>
        <dbReference type="RuleBase" id="RU367124"/>
    </source>
</evidence>
<evidence type="ECO:0000313" key="10">
    <source>
        <dbReference type="EMBL" id="KAE9149108.1"/>
    </source>
</evidence>
<dbReference type="Proteomes" id="UP000437068">
    <property type="component" value="Unassembled WGS sequence"/>
</dbReference>
<dbReference type="EMBL" id="QXGB01000419">
    <property type="protein sequence ID" value="KAE9215676.1"/>
    <property type="molecule type" value="Genomic_DNA"/>
</dbReference>
<evidence type="ECO:0000256" key="2">
    <source>
        <dbReference type="ARBA" id="ARBA00010400"/>
    </source>
</evidence>
<feature type="chain" id="PRO_5034169378" description="RxLR effector protein" evidence="5">
    <location>
        <begin position="21"/>
        <end position="214"/>
    </location>
</feature>
<comment type="subcellular location">
    <subcellularLocation>
        <location evidence="1 5">Secreted</location>
    </subcellularLocation>
</comment>
<evidence type="ECO:0000313" key="7">
    <source>
        <dbReference type="EMBL" id="KAE9018458.1"/>
    </source>
</evidence>
<dbReference type="OrthoDB" id="94197at2759"/>
<evidence type="ECO:0000313" key="11">
    <source>
        <dbReference type="EMBL" id="KAE9215676.1"/>
    </source>
</evidence>
<dbReference type="EMBL" id="QXFX01000398">
    <property type="protein sequence ID" value="KAE9117243.1"/>
    <property type="molecule type" value="Genomic_DNA"/>
</dbReference>
<protein>
    <recommendedName>
        <fullName evidence="5">RxLR effector protein</fullName>
    </recommendedName>
</protein>
<dbReference type="Proteomes" id="UP000460718">
    <property type="component" value="Unassembled WGS sequence"/>
</dbReference>
<keyword evidence="16" id="KW-1185">Reference proteome</keyword>
<evidence type="ECO:0000313" key="13">
    <source>
        <dbReference type="EMBL" id="KAE9242911.1"/>
    </source>
</evidence>
<evidence type="ECO:0000313" key="14">
    <source>
        <dbReference type="EMBL" id="KAE9317689.1"/>
    </source>
</evidence>
<evidence type="ECO:0000313" key="9">
    <source>
        <dbReference type="EMBL" id="KAE9121806.1"/>
    </source>
</evidence>
<feature type="signal peptide" evidence="5">
    <location>
        <begin position="1"/>
        <end position="20"/>
    </location>
</feature>
<dbReference type="AlphaFoldDB" id="A0A6A3F9A4"/>
<dbReference type="Proteomes" id="UP000476176">
    <property type="component" value="Unassembled WGS sequence"/>
</dbReference>
<keyword evidence="4 5" id="KW-0732">Signal</keyword>
<name>A0A6A3F9A4_9STRA</name>
<keyword evidence="3 5" id="KW-0964">Secreted</keyword>
<dbReference type="EMBL" id="QXGF01000299">
    <property type="protein sequence ID" value="KAE8942574.1"/>
    <property type="molecule type" value="Genomic_DNA"/>
</dbReference>
<dbReference type="GO" id="GO:0005576">
    <property type="term" value="C:extracellular region"/>
    <property type="evidence" value="ECO:0007669"/>
    <property type="project" value="UniProtKB-SubCell"/>
</dbReference>
<sequence length="214" mass="23626">MRVGFLLLGLLTVLVANCSATSLSDQAGVSTVSTFNLATHVSDGVNKRFLRSHVDGEEKSAKAALAKVDDLVDPVKLDAALSDVTKMKTLFKQWNADATVSKQVIERLSENRHTFAKYSSLVLTYNGYRIKVAENAAKRLAQEKAVDALVDPTTLDAALKDSTQMKKLFKQWNVGETMGMQVINRLATDPESLAKYMPLILKFNAYRMRVAEAR</sequence>
<gene>
    <name evidence="14" type="ORF">PF001_g6738</name>
    <name evidence="13" type="ORF">PF002_g8519</name>
    <name evidence="12" type="ORF">PF004_g9315</name>
    <name evidence="11" type="ORF">PF005_g9359</name>
    <name evidence="10" type="ORF">PF006_g6377</name>
    <name evidence="9" type="ORF">PF007_g7698</name>
    <name evidence="6" type="ORF">PF009_g7679</name>
    <name evidence="8" type="ORF">PF010_g8693</name>
    <name evidence="7" type="ORF">PF011_g6270</name>
</gene>
<dbReference type="EMBL" id="QXGC01000453">
    <property type="protein sequence ID" value="KAE9234691.1"/>
    <property type="molecule type" value="Genomic_DNA"/>
</dbReference>
<dbReference type="Proteomes" id="UP000441208">
    <property type="component" value="Unassembled WGS sequence"/>
</dbReference>
<evidence type="ECO:0000313" key="23">
    <source>
        <dbReference type="Proteomes" id="UP000488956"/>
    </source>
</evidence>
<evidence type="ECO:0000256" key="1">
    <source>
        <dbReference type="ARBA" id="ARBA00004613"/>
    </source>
</evidence>
<accession>A0A6A3F9A4</accession>
<evidence type="ECO:0000313" key="19">
    <source>
        <dbReference type="Proteomes" id="UP000440732"/>
    </source>
</evidence>
<evidence type="ECO:0000313" key="12">
    <source>
        <dbReference type="EMBL" id="KAE9234691.1"/>
    </source>
</evidence>
<dbReference type="Proteomes" id="UP000440367">
    <property type="component" value="Unassembled WGS sequence"/>
</dbReference>
<evidence type="ECO:0000313" key="21">
    <source>
        <dbReference type="Proteomes" id="UP000460718"/>
    </source>
</evidence>
<evidence type="ECO:0000256" key="3">
    <source>
        <dbReference type="ARBA" id="ARBA00022525"/>
    </source>
</evidence>
<evidence type="ECO:0000313" key="22">
    <source>
        <dbReference type="Proteomes" id="UP000476176"/>
    </source>
</evidence>
<dbReference type="EMBL" id="QXFW01000261">
    <property type="protein sequence ID" value="KAE9018458.1"/>
    <property type="molecule type" value="Genomic_DNA"/>
</dbReference>
<evidence type="ECO:0000313" key="16">
    <source>
        <dbReference type="Proteomes" id="UP000433483"/>
    </source>
</evidence>
<dbReference type="InterPro" id="IPR031825">
    <property type="entry name" value="RXLR"/>
</dbReference>
<evidence type="ECO:0000313" key="15">
    <source>
        <dbReference type="Proteomes" id="UP000429523"/>
    </source>
</evidence>
<comment type="similarity">
    <text evidence="2 5">Belongs to the RxLR effector family.</text>
</comment>
<dbReference type="EMBL" id="QXGE01000273">
    <property type="protein sequence ID" value="KAE9317689.1"/>
    <property type="molecule type" value="Genomic_DNA"/>
</dbReference>
<evidence type="ECO:0000313" key="8">
    <source>
        <dbReference type="EMBL" id="KAE9117243.1"/>
    </source>
</evidence>
<evidence type="ECO:0000313" key="18">
    <source>
        <dbReference type="Proteomes" id="UP000440367"/>
    </source>
</evidence>
<proteinExistence type="inferred from homology"/>